<dbReference type="EMBL" id="MU838999">
    <property type="protein sequence ID" value="KAK1770992.1"/>
    <property type="molecule type" value="Genomic_DNA"/>
</dbReference>
<evidence type="ECO:0000313" key="10">
    <source>
        <dbReference type="EMBL" id="KAK1770992.1"/>
    </source>
</evidence>
<dbReference type="InterPro" id="IPR010989">
    <property type="entry name" value="SNARE"/>
</dbReference>
<dbReference type="GO" id="GO:0031201">
    <property type="term" value="C:SNARE complex"/>
    <property type="evidence" value="ECO:0007669"/>
    <property type="project" value="TreeGrafter"/>
</dbReference>
<dbReference type="SUPFAM" id="SSF47661">
    <property type="entry name" value="t-snare proteins"/>
    <property type="match status" value="1"/>
</dbReference>
<dbReference type="GO" id="GO:0006886">
    <property type="term" value="P:intracellular protein transport"/>
    <property type="evidence" value="ECO:0007669"/>
    <property type="project" value="TreeGrafter"/>
</dbReference>
<dbReference type="GO" id="GO:0006887">
    <property type="term" value="P:exocytosis"/>
    <property type="evidence" value="ECO:0007669"/>
    <property type="project" value="TreeGrafter"/>
</dbReference>
<dbReference type="PANTHER" id="PTHR19957:SF307">
    <property type="entry name" value="PROTEIN SSO1-RELATED"/>
    <property type="match status" value="1"/>
</dbReference>
<keyword evidence="6" id="KW-0175">Coiled coil</keyword>
<keyword evidence="3 8" id="KW-0812">Transmembrane</keyword>
<evidence type="ECO:0000313" key="11">
    <source>
        <dbReference type="Proteomes" id="UP001244011"/>
    </source>
</evidence>
<dbReference type="GO" id="GO:0006906">
    <property type="term" value="P:vesicle fusion"/>
    <property type="evidence" value="ECO:0007669"/>
    <property type="project" value="TreeGrafter"/>
</dbReference>
<evidence type="ECO:0000256" key="4">
    <source>
        <dbReference type="ARBA" id="ARBA00022989"/>
    </source>
</evidence>
<comment type="caution">
    <text evidence="10">The sequence shown here is derived from an EMBL/GenBank/DDBJ whole genome shotgun (WGS) entry which is preliminary data.</text>
</comment>
<dbReference type="Pfam" id="PF05739">
    <property type="entry name" value="SNARE"/>
    <property type="match status" value="1"/>
</dbReference>
<dbReference type="Pfam" id="PF00804">
    <property type="entry name" value="Syntaxin"/>
    <property type="match status" value="1"/>
</dbReference>
<keyword evidence="5 8" id="KW-0472">Membrane</keyword>
<dbReference type="Gene3D" id="1.20.58.70">
    <property type="match status" value="1"/>
</dbReference>
<dbReference type="SMART" id="SM00503">
    <property type="entry name" value="SynN"/>
    <property type="match status" value="1"/>
</dbReference>
<dbReference type="Proteomes" id="UP001244011">
    <property type="component" value="Unassembled WGS sequence"/>
</dbReference>
<organism evidence="10 11">
    <name type="scientific">Phialemonium atrogriseum</name>
    <dbReference type="NCBI Taxonomy" id="1093897"/>
    <lineage>
        <taxon>Eukaryota</taxon>
        <taxon>Fungi</taxon>
        <taxon>Dikarya</taxon>
        <taxon>Ascomycota</taxon>
        <taxon>Pezizomycotina</taxon>
        <taxon>Sordariomycetes</taxon>
        <taxon>Sordariomycetidae</taxon>
        <taxon>Cephalothecales</taxon>
        <taxon>Cephalothecaceae</taxon>
        <taxon>Phialemonium</taxon>
    </lineage>
</organism>
<dbReference type="GeneID" id="85305991"/>
<dbReference type="PROSITE" id="PS50192">
    <property type="entry name" value="T_SNARE"/>
    <property type="match status" value="1"/>
</dbReference>
<evidence type="ECO:0000256" key="3">
    <source>
        <dbReference type="ARBA" id="ARBA00022692"/>
    </source>
</evidence>
<feature type="coiled-coil region" evidence="6">
    <location>
        <begin position="96"/>
        <end position="163"/>
    </location>
</feature>
<dbReference type="RefSeq" id="XP_060287205.1">
    <property type="nucleotide sequence ID" value="XM_060422804.1"/>
</dbReference>
<dbReference type="GO" id="GO:0048278">
    <property type="term" value="P:vesicle docking"/>
    <property type="evidence" value="ECO:0007669"/>
    <property type="project" value="TreeGrafter"/>
</dbReference>
<evidence type="ECO:0000256" key="7">
    <source>
        <dbReference type="SAM" id="MobiDB-lite"/>
    </source>
</evidence>
<gene>
    <name evidence="10" type="ORF">QBC33DRAFT_225794</name>
</gene>
<name>A0AAJ0C951_9PEZI</name>
<dbReference type="InterPro" id="IPR045242">
    <property type="entry name" value="Syntaxin"/>
</dbReference>
<feature type="domain" description="T-SNARE coiled-coil homology" evidence="9">
    <location>
        <begin position="207"/>
        <end position="269"/>
    </location>
</feature>
<evidence type="ECO:0000256" key="5">
    <source>
        <dbReference type="ARBA" id="ARBA00023136"/>
    </source>
</evidence>
<dbReference type="CDD" id="cd15849">
    <property type="entry name" value="SNARE_Sso1"/>
    <property type="match status" value="1"/>
</dbReference>
<dbReference type="GO" id="GO:0005886">
    <property type="term" value="C:plasma membrane"/>
    <property type="evidence" value="ECO:0007669"/>
    <property type="project" value="TreeGrafter"/>
</dbReference>
<reference evidence="10" key="1">
    <citation type="submission" date="2023-06" db="EMBL/GenBank/DDBJ databases">
        <title>Genome-scale phylogeny and comparative genomics of the fungal order Sordariales.</title>
        <authorList>
            <consortium name="Lawrence Berkeley National Laboratory"/>
            <person name="Hensen N."/>
            <person name="Bonometti L."/>
            <person name="Westerberg I."/>
            <person name="Brannstrom I.O."/>
            <person name="Guillou S."/>
            <person name="Cros-Aarteil S."/>
            <person name="Calhoun S."/>
            <person name="Haridas S."/>
            <person name="Kuo A."/>
            <person name="Mondo S."/>
            <person name="Pangilinan J."/>
            <person name="Riley R."/>
            <person name="Labutti K."/>
            <person name="Andreopoulos B."/>
            <person name="Lipzen A."/>
            <person name="Chen C."/>
            <person name="Yanf M."/>
            <person name="Daum C."/>
            <person name="Ng V."/>
            <person name="Clum A."/>
            <person name="Steindorff A."/>
            <person name="Ohm R."/>
            <person name="Martin F."/>
            <person name="Silar P."/>
            <person name="Natvig D."/>
            <person name="Lalanne C."/>
            <person name="Gautier V."/>
            <person name="Ament-Velasquez S.L."/>
            <person name="Kruys A."/>
            <person name="Hutchinson M.I."/>
            <person name="Powell A.J."/>
            <person name="Barry K."/>
            <person name="Miller A.N."/>
            <person name="Grigoriev I.V."/>
            <person name="Debuchy R."/>
            <person name="Gladieux P."/>
            <person name="Thoren M.H."/>
            <person name="Johannesson H."/>
        </authorList>
    </citation>
    <scope>NUCLEOTIDE SEQUENCE</scope>
    <source>
        <strain evidence="10">8032-3</strain>
    </source>
</reference>
<evidence type="ECO:0000259" key="9">
    <source>
        <dbReference type="PROSITE" id="PS50192"/>
    </source>
</evidence>
<sequence>MSYGNPYQSNPYSQAPTTEAGYGYSEEQHEMQPYGQQEAPAPAAYTLSQNDFLARVAHARNEIESLTTDVQQIAALHQRSLGSSDGSAARQLDALVAQTQLKNTSIRDQIRSLKQDAERTTDASRGLKSTQFKSLNNDFKNKLQNYLQEEQQYKERYREQIARQYRIVNPEATEEDVREAADRDWGNEGVFQTALRTNRSGQASAVLGNVRARHNELQRIEQSIAELVNMFQDLDTLVVLQDPVVEQVEERTEQTNANMSKGTENVDRAIVSARRTRRNKWICAGIVLLIIIAIALGVGLGISLTKGKSSS</sequence>
<accession>A0AAJ0C951</accession>
<dbReference type="InterPro" id="IPR000727">
    <property type="entry name" value="T_SNARE_dom"/>
</dbReference>
<dbReference type="PANTHER" id="PTHR19957">
    <property type="entry name" value="SYNTAXIN"/>
    <property type="match status" value="1"/>
</dbReference>
<comment type="similarity">
    <text evidence="2">Belongs to the syntaxin family.</text>
</comment>
<dbReference type="AlphaFoldDB" id="A0AAJ0C951"/>
<dbReference type="InterPro" id="IPR006011">
    <property type="entry name" value="Syntaxin_N"/>
</dbReference>
<proteinExistence type="inferred from homology"/>
<dbReference type="GO" id="GO:0005484">
    <property type="term" value="F:SNAP receptor activity"/>
    <property type="evidence" value="ECO:0007669"/>
    <property type="project" value="TreeGrafter"/>
</dbReference>
<dbReference type="GO" id="GO:0000149">
    <property type="term" value="F:SNARE binding"/>
    <property type="evidence" value="ECO:0007669"/>
    <property type="project" value="TreeGrafter"/>
</dbReference>
<dbReference type="GO" id="GO:0012505">
    <property type="term" value="C:endomembrane system"/>
    <property type="evidence" value="ECO:0007669"/>
    <property type="project" value="TreeGrafter"/>
</dbReference>
<keyword evidence="11" id="KW-1185">Reference proteome</keyword>
<keyword evidence="4 8" id="KW-1133">Transmembrane helix</keyword>
<comment type="subcellular location">
    <subcellularLocation>
        <location evidence="1">Membrane</location>
        <topology evidence="1">Single-pass type IV membrane protein</topology>
    </subcellularLocation>
</comment>
<protein>
    <submittedName>
        <fullName evidence="10">Snare domain-protein</fullName>
    </submittedName>
</protein>
<evidence type="ECO:0000256" key="8">
    <source>
        <dbReference type="SAM" id="Phobius"/>
    </source>
</evidence>
<feature type="compositionally biased region" description="Polar residues" evidence="7">
    <location>
        <begin position="1"/>
        <end position="17"/>
    </location>
</feature>
<dbReference type="SMART" id="SM00397">
    <property type="entry name" value="t_SNARE"/>
    <property type="match status" value="1"/>
</dbReference>
<evidence type="ECO:0000256" key="1">
    <source>
        <dbReference type="ARBA" id="ARBA00004211"/>
    </source>
</evidence>
<evidence type="ECO:0000256" key="6">
    <source>
        <dbReference type="SAM" id="Coils"/>
    </source>
</evidence>
<feature type="transmembrane region" description="Helical" evidence="8">
    <location>
        <begin position="281"/>
        <end position="304"/>
    </location>
</feature>
<feature type="region of interest" description="Disordered" evidence="7">
    <location>
        <begin position="1"/>
        <end position="39"/>
    </location>
</feature>
<evidence type="ECO:0000256" key="2">
    <source>
        <dbReference type="ARBA" id="ARBA00009063"/>
    </source>
</evidence>